<dbReference type="InterPro" id="IPR043128">
    <property type="entry name" value="Rev_trsase/Diguanyl_cyclase"/>
</dbReference>
<dbReference type="Pfam" id="PF00571">
    <property type="entry name" value="CBS"/>
    <property type="match status" value="2"/>
</dbReference>
<accession>A0A178JF20</accession>
<dbReference type="InterPro" id="IPR050706">
    <property type="entry name" value="Cyclic-di-GMP_PDE-like"/>
</dbReference>
<dbReference type="EMBL" id="LUAX01000001">
    <property type="protein sequence ID" value="OAN00753.1"/>
    <property type="molecule type" value="Genomic_DNA"/>
</dbReference>
<dbReference type="Gene3D" id="3.10.580.10">
    <property type="entry name" value="CBS-domain"/>
    <property type="match status" value="1"/>
</dbReference>
<feature type="domain" description="EAL" evidence="2">
    <location>
        <begin position="419"/>
        <end position="674"/>
    </location>
</feature>
<dbReference type="OrthoDB" id="5643297at2"/>
<dbReference type="GO" id="GO:0006355">
    <property type="term" value="P:regulation of DNA-templated transcription"/>
    <property type="evidence" value="ECO:0007669"/>
    <property type="project" value="InterPro"/>
</dbReference>
<dbReference type="Pfam" id="PF00989">
    <property type="entry name" value="PAS"/>
    <property type="match status" value="1"/>
</dbReference>
<dbReference type="AlphaFoldDB" id="A0A178JF20"/>
<dbReference type="GO" id="GO:0071111">
    <property type="term" value="F:cyclic-guanylate-specific phosphodiesterase activity"/>
    <property type="evidence" value="ECO:0007669"/>
    <property type="project" value="InterPro"/>
</dbReference>
<evidence type="ECO:0000259" key="3">
    <source>
        <dbReference type="PROSITE" id="PS51371"/>
    </source>
</evidence>
<evidence type="ECO:0000313" key="5">
    <source>
        <dbReference type="EMBL" id="OAN00753.1"/>
    </source>
</evidence>
<dbReference type="CDD" id="cd00130">
    <property type="entry name" value="PAS"/>
    <property type="match status" value="1"/>
</dbReference>
<dbReference type="Gene3D" id="3.30.450.20">
    <property type="entry name" value="PAS domain"/>
    <property type="match status" value="1"/>
</dbReference>
<feature type="domain" description="CBS" evidence="3">
    <location>
        <begin position="694"/>
        <end position="754"/>
    </location>
</feature>
<dbReference type="EMBL" id="JAPFIT010000018">
    <property type="protein sequence ID" value="MDC5741535.1"/>
    <property type="molecule type" value="Genomic_DNA"/>
</dbReference>
<dbReference type="SUPFAM" id="SSF55785">
    <property type="entry name" value="PYP-like sensor domain (PAS domain)"/>
    <property type="match status" value="1"/>
</dbReference>
<evidence type="ECO:0000313" key="4">
    <source>
        <dbReference type="EMBL" id="MDC5741535.1"/>
    </source>
</evidence>
<dbReference type="CDD" id="cd01948">
    <property type="entry name" value="EAL"/>
    <property type="match status" value="1"/>
</dbReference>
<dbReference type="InterPro" id="IPR035965">
    <property type="entry name" value="PAS-like_dom_sf"/>
</dbReference>
<dbReference type="PROSITE" id="PS50883">
    <property type="entry name" value="EAL"/>
    <property type="match status" value="1"/>
</dbReference>
<proteinExistence type="predicted"/>
<dbReference type="InterPro" id="IPR046342">
    <property type="entry name" value="CBS_dom_sf"/>
</dbReference>
<organism evidence="5 6">
    <name type="scientific">Vibrio europaeus</name>
    <dbReference type="NCBI Taxonomy" id="300876"/>
    <lineage>
        <taxon>Bacteria</taxon>
        <taxon>Pseudomonadati</taxon>
        <taxon>Pseudomonadota</taxon>
        <taxon>Gammaproteobacteria</taxon>
        <taxon>Vibrionales</taxon>
        <taxon>Vibrionaceae</taxon>
        <taxon>Vibrio</taxon>
        <taxon>Vibrio oreintalis group</taxon>
    </lineage>
</organism>
<dbReference type="PANTHER" id="PTHR33121:SF79">
    <property type="entry name" value="CYCLIC DI-GMP PHOSPHODIESTERASE PDED-RELATED"/>
    <property type="match status" value="1"/>
</dbReference>
<dbReference type="RefSeq" id="WP_069666652.1">
    <property type="nucleotide sequence ID" value="NZ_JAPFIM010000026.1"/>
</dbReference>
<sequence>MYRELGSAQLSSSHGDSGVAKTLDWVWDIEHHQLTIDEALCGQILNSELPSLTGNALLPCMSYHDQTELLTLLAEAGRLRSKQRFCCCLQLSDDQCCYVELIFQGQDRYTVTGSITPLLFVHATTSTLSALFEQLFNNPHHGVVLADSSRKIVACNDYFLTHTHYTNKQLVNQPMDLLNSEKHSDGFYHKIWQQIEQEGSWSGVVLIQSARGQTYPQDLTLQKIELVEGTFYVGVYLDLSNNLYRIADVELGGVELLTQLPTEKQFTRTIANQWMDAVEPNISMVVAFHPNFSQVDDFELKSMLSEHLNKNKVAKFVGYLGSNHFVACLECDKVVGPSQIRLIHQTIRRFFATLNHDAGKTIHNAIINGRVGVSVLGHDTHSPKKLVSHSVQAMLEQSSAQRGQITFYHGALHKEVLRRKELEEWAEKLIKSQTVEVYYQPIVDVKNWDIVKFEALSRFKDENGKILNTQEMVRIAEDLDLVSDLDWCVGKKALQDLKKIQERFGRNLGMTINRSLNTKLEVDEVLQSADSLVHQYASSPETVTIELTESAYFDSESRQSSLIRNIRRRGVSVAIDDFGTGYSSFAYLSDCNFDILKIDREFVKDLKEGSHKYYIVKMITQLAHTLNVQVVAEGVETRNELEVVCGLGVDYIQGYYFAKPLPFEELESAWGYYEKLESFLSSAGHARQVGILSITQVHIPTLAPDDTLDKARALFDSEQYRLEVIPIVDRKVCVGIVGREELNYHLSPTLGTKLETSKDQSLSRKRLNQVMRTNVFSVSLQSKVSKVSEIIKSGIKPPWLVVNDSGEYLGIVTNQDILDHFANG</sequence>
<protein>
    <submittedName>
        <fullName evidence="5">Diguanylate cyclase</fullName>
    </submittedName>
    <submittedName>
        <fullName evidence="4">EAL domain-containing protein</fullName>
    </submittedName>
</protein>
<dbReference type="SMART" id="SM00052">
    <property type="entry name" value="EAL"/>
    <property type="match status" value="1"/>
</dbReference>
<keyword evidence="7" id="KW-1185">Reference proteome</keyword>
<reference evidence="4" key="2">
    <citation type="submission" date="2022-11" db="EMBL/GenBank/DDBJ databases">
        <title>Role of the vibriolysin VemA secreted by the emergent pathogen Vibrio europaeus in the colonization of Manila clam mucus.</title>
        <authorList>
            <person name="Martinez C."/>
            <person name="Rodriguez S."/>
            <person name="Vences A."/>
            <person name="Barja J.L."/>
            <person name="Toranzo A.E."/>
            <person name="Dubert J."/>
        </authorList>
    </citation>
    <scope>NUCLEOTIDE SEQUENCE</scope>
    <source>
        <strain evidence="4">3454</strain>
    </source>
</reference>
<dbReference type="Proteomes" id="UP000094761">
    <property type="component" value="Unassembled WGS sequence"/>
</dbReference>
<gene>
    <name evidence="5" type="ORF">AZ468_06395</name>
    <name evidence="4" type="ORF">OPW20_15795</name>
</gene>
<comment type="caution">
    <text evidence="5">The sequence shown here is derived from an EMBL/GenBank/DDBJ whole genome shotgun (WGS) entry which is preliminary data.</text>
</comment>
<dbReference type="SMART" id="SM00091">
    <property type="entry name" value="PAS"/>
    <property type="match status" value="1"/>
</dbReference>
<keyword evidence="1" id="KW-0129">CBS domain</keyword>
<evidence type="ECO:0000256" key="1">
    <source>
        <dbReference type="PROSITE-ProRule" id="PRU00703"/>
    </source>
</evidence>
<dbReference type="InterPro" id="IPR001633">
    <property type="entry name" value="EAL_dom"/>
</dbReference>
<feature type="domain" description="CBS" evidence="3">
    <location>
        <begin position="771"/>
        <end position="824"/>
    </location>
</feature>
<dbReference type="PANTHER" id="PTHR33121">
    <property type="entry name" value="CYCLIC DI-GMP PHOSPHODIESTERASE PDEF"/>
    <property type="match status" value="1"/>
</dbReference>
<dbReference type="PROSITE" id="PS51371">
    <property type="entry name" value="CBS"/>
    <property type="match status" value="2"/>
</dbReference>
<dbReference type="InterPro" id="IPR035919">
    <property type="entry name" value="EAL_sf"/>
</dbReference>
<dbReference type="GeneID" id="78075310"/>
<dbReference type="InterPro" id="IPR000644">
    <property type="entry name" value="CBS_dom"/>
</dbReference>
<dbReference type="Gene3D" id="3.30.70.270">
    <property type="match status" value="1"/>
</dbReference>
<evidence type="ECO:0000313" key="7">
    <source>
        <dbReference type="Proteomes" id="UP001150001"/>
    </source>
</evidence>
<dbReference type="InterPro" id="IPR013767">
    <property type="entry name" value="PAS_fold"/>
</dbReference>
<reference evidence="5 6" key="1">
    <citation type="submission" date="2016-03" db="EMBL/GenBank/DDBJ databases">
        <title>Draft genome sequence of the Vibrio tubiashii subs. europaeus.</title>
        <authorList>
            <person name="Spinard E."/>
            <person name="Dubert J."/>
            <person name="Nelson D.R."/>
            <person name="Barja J.L."/>
        </authorList>
    </citation>
    <scope>NUCLEOTIDE SEQUENCE [LARGE SCALE GENOMIC DNA]</scope>
    <source>
        <strain evidence="6">PP-638</strain>
        <strain evidence="5">PP2-638</strain>
    </source>
</reference>
<name>A0A178JF20_9VIBR</name>
<dbReference type="Proteomes" id="UP001150001">
    <property type="component" value="Unassembled WGS sequence"/>
</dbReference>
<evidence type="ECO:0000259" key="2">
    <source>
        <dbReference type="PROSITE" id="PS50883"/>
    </source>
</evidence>
<dbReference type="NCBIfam" id="TIGR00229">
    <property type="entry name" value="sensory_box"/>
    <property type="match status" value="1"/>
</dbReference>
<evidence type="ECO:0000313" key="6">
    <source>
        <dbReference type="Proteomes" id="UP000094761"/>
    </source>
</evidence>
<dbReference type="Gene3D" id="3.20.20.450">
    <property type="entry name" value="EAL domain"/>
    <property type="match status" value="1"/>
</dbReference>
<dbReference type="SUPFAM" id="SSF141868">
    <property type="entry name" value="EAL domain-like"/>
    <property type="match status" value="1"/>
</dbReference>
<dbReference type="Pfam" id="PF00563">
    <property type="entry name" value="EAL"/>
    <property type="match status" value="1"/>
</dbReference>
<dbReference type="SUPFAM" id="SSF54631">
    <property type="entry name" value="CBS-domain pair"/>
    <property type="match status" value="1"/>
</dbReference>
<dbReference type="InterPro" id="IPR000014">
    <property type="entry name" value="PAS"/>
</dbReference>